<keyword evidence="4" id="KW-0503">Monooxygenase</keyword>
<dbReference type="Gene3D" id="3.20.20.30">
    <property type="entry name" value="Luciferase-like domain"/>
    <property type="match status" value="1"/>
</dbReference>
<dbReference type="InterPro" id="IPR011251">
    <property type="entry name" value="Luciferase-like_dom"/>
</dbReference>
<evidence type="ECO:0000259" key="5">
    <source>
        <dbReference type="Pfam" id="PF00296"/>
    </source>
</evidence>
<dbReference type="RefSeq" id="WP_013139718.1">
    <property type="nucleotide sequence ID" value="NC_014168.1"/>
</dbReference>
<keyword evidence="2" id="KW-0288">FMN</keyword>
<evidence type="ECO:0000256" key="1">
    <source>
        <dbReference type="ARBA" id="ARBA00022630"/>
    </source>
</evidence>
<gene>
    <name evidence="6" type="ordered locus">Srot_2838</name>
</gene>
<evidence type="ECO:0000313" key="7">
    <source>
        <dbReference type="Proteomes" id="UP000002247"/>
    </source>
</evidence>
<dbReference type="SUPFAM" id="SSF51679">
    <property type="entry name" value="Bacterial luciferase-like"/>
    <property type="match status" value="1"/>
</dbReference>
<dbReference type="InterPro" id="IPR022480">
    <property type="entry name" value="F420_MSMEG2906"/>
</dbReference>
<proteinExistence type="predicted"/>
<dbReference type="STRING" id="640132.Srot_2838"/>
<dbReference type="PANTHER" id="PTHR42847:SF8">
    <property type="entry name" value="CONSERVED PROTEIN"/>
    <property type="match status" value="1"/>
</dbReference>
<dbReference type="NCBIfam" id="TIGR03856">
    <property type="entry name" value="F420_MSMEG_2906"/>
    <property type="match status" value="1"/>
</dbReference>
<dbReference type="EMBL" id="CP001958">
    <property type="protein sequence ID" value="ADG99269.1"/>
    <property type="molecule type" value="Genomic_DNA"/>
</dbReference>
<dbReference type="Proteomes" id="UP000002247">
    <property type="component" value="Chromosome"/>
</dbReference>
<feature type="domain" description="Luciferase-like" evidence="5">
    <location>
        <begin position="16"/>
        <end position="226"/>
    </location>
</feature>
<dbReference type="GO" id="GO:0008726">
    <property type="term" value="F:alkanesulfonate monooxygenase activity"/>
    <property type="evidence" value="ECO:0007669"/>
    <property type="project" value="TreeGrafter"/>
</dbReference>
<keyword evidence="7" id="KW-1185">Reference proteome</keyword>
<dbReference type="Pfam" id="PF00296">
    <property type="entry name" value="Bac_luciferase"/>
    <property type="match status" value="1"/>
</dbReference>
<dbReference type="InterPro" id="IPR036661">
    <property type="entry name" value="Luciferase-like_sf"/>
</dbReference>
<dbReference type="OrthoDB" id="4029802at2"/>
<dbReference type="GO" id="GO:0046306">
    <property type="term" value="P:alkanesulfonate catabolic process"/>
    <property type="evidence" value="ECO:0007669"/>
    <property type="project" value="TreeGrafter"/>
</dbReference>
<evidence type="ECO:0000256" key="2">
    <source>
        <dbReference type="ARBA" id="ARBA00022643"/>
    </source>
</evidence>
<dbReference type="KEGG" id="srt:Srot_2838"/>
<dbReference type="eggNOG" id="COG2141">
    <property type="taxonomic scope" value="Bacteria"/>
</dbReference>
<dbReference type="HOGENOM" id="CLU_027853_6_4_11"/>
<dbReference type="InterPro" id="IPR050172">
    <property type="entry name" value="SsuD_RutA_monooxygenase"/>
</dbReference>
<dbReference type="PANTHER" id="PTHR42847">
    <property type="entry name" value="ALKANESULFONATE MONOOXYGENASE"/>
    <property type="match status" value="1"/>
</dbReference>
<sequence length="279" mass="31235">MSRPVRISVQIPASYNPDYRVQRERVKRVEDTGADAIFGYDHFHVPQYTGYDPKSGPILAATQEDVPNFEPMTTLAAWAEQTSRAEIGLLVTGIGYRNPDLLADIARTIDHISGGRHILGLGSGWYKKDYDTYGYEFGTAGSRLADLEAGLARITARFAQLNPRPTRKIPILIGGGGEKKTLRLVAQHADIWHSFGDIPTLTRKRAILAEHAEAVGRDVREIEISQEWPGAQTAEAYVEAGATFFNVRAHNAFDRYAFDPDDDYSWLREIVAWRDRMNG</sequence>
<evidence type="ECO:0000313" key="6">
    <source>
        <dbReference type="EMBL" id="ADG99269.1"/>
    </source>
</evidence>
<dbReference type="CDD" id="cd01097">
    <property type="entry name" value="Tetrahydromethanopterin_reductase"/>
    <property type="match status" value="1"/>
</dbReference>
<keyword evidence="3" id="KW-0560">Oxidoreductase</keyword>
<dbReference type="AlphaFoldDB" id="D6ZDL2"/>
<name>D6ZDL2_SEGRD</name>
<evidence type="ECO:0000256" key="3">
    <source>
        <dbReference type="ARBA" id="ARBA00023002"/>
    </source>
</evidence>
<keyword evidence="1" id="KW-0285">Flavoprotein</keyword>
<reference evidence="6 7" key="1">
    <citation type="journal article" date="2010" name="Stand. Genomic Sci.">
        <title>Complete genome sequence of Segniliparus rotundus type strain (CDC 1076).</title>
        <authorList>
            <person name="Sikorski J."/>
            <person name="Lapidus A."/>
            <person name="Copeland A."/>
            <person name="Misra M."/>
            <person name="Glavina Del Rio T."/>
            <person name="Nolan M."/>
            <person name="Lucas S."/>
            <person name="Chen F."/>
            <person name="Tice H."/>
            <person name="Cheng J.F."/>
            <person name="Jando M."/>
            <person name="Schneider S."/>
            <person name="Bruce D."/>
            <person name="Goodwin L."/>
            <person name="Pitluck S."/>
            <person name="Liolios K."/>
            <person name="Mikhailova N."/>
            <person name="Pati A."/>
            <person name="Ivanova N."/>
            <person name="Mavromatis K."/>
            <person name="Chen A."/>
            <person name="Palaniappan K."/>
            <person name="Chertkov O."/>
            <person name="Land M."/>
            <person name="Hauser L."/>
            <person name="Chang Y.J."/>
            <person name="Jeffries C.D."/>
            <person name="Brettin T."/>
            <person name="Detter J.C."/>
            <person name="Han C."/>
            <person name="Rohde M."/>
            <person name="Goker M."/>
            <person name="Bristow J."/>
            <person name="Eisen J.A."/>
            <person name="Markowitz V."/>
            <person name="Hugenholtz P."/>
            <person name="Kyrpides N.C."/>
            <person name="Klenk H.P."/>
        </authorList>
    </citation>
    <scope>NUCLEOTIDE SEQUENCE [LARGE SCALE GENOMIC DNA]</scope>
    <source>
        <strain evidence="7">ATCC BAA-972 / CDC 1076 / CIP 108378 / DSM 44985 / JCM 13578</strain>
    </source>
</reference>
<organism evidence="6 7">
    <name type="scientific">Segniliparus rotundus (strain ATCC BAA-972 / CDC 1076 / CIP 108378 / DSM 44985 / JCM 13578)</name>
    <dbReference type="NCBI Taxonomy" id="640132"/>
    <lineage>
        <taxon>Bacteria</taxon>
        <taxon>Bacillati</taxon>
        <taxon>Actinomycetota</taxon>
        <taxon>Actinomycetes</taxon>
        <taxon>Mycobacteriales</taxon>
        <taxon>Segniliparaceae</taxon>
        <taxon>Segniliparus</taxon>
    </lineage>
</organism>
<evidence type="ECO:0000256" key="4">
    <source>
        <dbReference type="ARBA" id="ARBA00023033"/>
    </source>
</evidence>
<accession>D6ZDL2</accession>
<protein>
    <recommendedName>
        <fullName evidence="5">Luciferase-like domain-containing protein</fullName>
    </recommendedName>
</protein>